<reference evidence="9 10" key="1">
    <citation type="submission" date="2024-02" db="EMBL/GenBank/DDBJ databases">
        <title>Bacteria isolated from the canopy kelp, Nereocystis luetkeana.</title>
        <authorList>
            <person name="Pfister C.A."/>
            <person name="Younker I.T."/>
            <person name="Light S.H."/>
        </authorList>
    </citation>
    <scope>NUCLEOTIDE SEQUENCE [LARGE SCALE GENOMIC DNA]</scope>
    <source>
        <strain evidence="9 10">TI.5.07</strain>
    </source>
</reference>
<keyword evidence="3" id="KW-0813">Transport</keyword>
<dbReference type="Pfam" id="PF02028">
    <property type="entry name" value="BCCT"/>
    <property type="match status" value="1"/>
</dbReference>
<protein>
    <submittedName>
        <fullName evidence="9">BCCT family transporter</fullName>
    </submittedName>
</protein>
<dbReference type="RefSeq" id="WP_341542092.1">
    <property type="nucleotide sequence ID" value="NZ_JBAKAP010000005.1"/>
</dbReference>
<evidence type="ECO:0000256" key="1">
    <source>
        <dbReference type="ARBA" id="ARBA00004651"/>
    </source>
</evidence>
<organism evidence="9 10">
    <name type="scientific">Cobetia marina</name>
    <name type="common">Deleya marina</name>
    <dbReference type="NCBI Taxonomy" id="28258"/>
    <lineage>
        <taxon>Bacteria</taxon>
        <taxon>Pseudomonadati</taxon>
        <taxon>Pseudomonadota</taxon>
        <taxon>Gammaproteobacteria</taxon>
        <taxon>Oceanospirillales</taxon>
        <taxon>Halomonadaceae</taxon>
        <taxon>Cobetia</taxon>
    </lineage>
</organism>
<comment type="subcellular location">
    <subcellularLocation>
        <location evidence="1">Cell membrane</location>
        <topology evidence="1">Multi-pass membrane protein</topology>
    </subcellularLocation>
</comment>
<keyword evidence="5 8" id="KW-0812">Transmembrane</keyword>
<proteinExistence type="inferred from homology"/>
<name>A0ABU9GD23_COBMA</name>
<keyword evidence="7 8" id="KW-0472">Membrane</keyword>
<evidence type="ECO:0000313" key="10">
    <source>
        <dbReference type="Proteomes" id="UP001378242"/>
    </source>
</evidence>
<dbReference type="EMBL" id="JBAKAP010000005">
    <property type="protein sequence ID" value="MEL0616368.1"/>
    <property type="molecule type" value="Genomic_DNA"/>
</dbReference>
<feature type="transmembrane region" description="Helical" evidence="8">
    <location>
        <begin position="316"/>
        <end position="333"/>
    </location>
</feature>
<keyword evidence="10" id="KW-1185">Reference proteome</keyword>
<feature type="transmembrane region" description="Helical" evidence="8">
    <location>
        <begin position="229"/>
        <end position="249"/>
    </location>
</feature>
<feature type="transmembrane region" description="Helical" evidence="8">
    <location>
        <begin position="403"/>
        <end position="421"/>
    </location>
</feature>
<evidence type="ECO:0000313" key="9">
    <source>
        <dbReference type="EMBL" id="MEL0616368.1"/>
    </source>
</evidence>
<feature type="transmembrane region" description="Helical" evidence="8">
    <location>
        <begin position="48"/>
        <end position="68"/>
    </location>
</feature>
<evidence type="ECO:0000256" key="7">
    <source>
        <dbReference type="ARBA" id="ARBA00023136"/>
    </source>
</evidence>
<comment type="caution">
    <text evidence="9">The sequence shown here is derived from an EMBL/GenBank/DDBJ whole genome shotgun (WGS) entry which is preliminary data.</text>
</comment>
<feature type="transmembrane region" description="Helical" evidence="8">
    <location>
        <begin position="488"/>
        <end position="510"/>
    </location>
</feature>
<evidence type="ECO:0000256" key="8">
    <source>
        <dbReference type="SAM" id="Phobius"/>
    </source>
</evidence>
<feature type="transmembrane region" description="Helical" evidence="8">
    <location>
        <begin position="261"/>
        <end position="283"/>
    </location>
</feature>
<feature type="transmembrane region" description="Helical" evidence="8">
    <location>
        <begin position="89"/>
        <end position="108"/>
    </location>
</feature>
<dbReference type="InterPro" id="IPR000060">
    <property type="entry name" value="BCCT_transptr"/>
</dbReference>
<keyword evidence="6 8" id="KW-1133">Transmembrane helix</keyword>
<evidence type="ECO:0000256" key="6">
    <source>
        <dbReference type="ARBA" id="ARBA00022989"/>
    </source>
</evidence>
<evidence type="ECO:0000256" key="2">
    <source>
        <dbReference type="ARBA" id="ARBA00005658"/>
    </source>
</evidence>
<evidence type="ECO:0000256" key="3">
    <source>
        <dbReference type="ARBA" id="ARBA00022448"/>
    </source>
</evidence>
<dbReference type="PANTHER" id="PTHR30047">
    <property type="entry name" value="HIGH-AFFINITY CHOLINE TRANSPORT PROTEIN-RELATED"/>
    <property type="match status" value="1"/>
</dbReference>
<dbReference type="Proteomes" id="UP001378242">
    <property type="component" value="Unassembled WGS sequence"/>
</dbReference>
<keyword evidence="4" id="KW-1003">Cell membrane</keyword>
<sequence>MFGASVRPLVFWPPFILLFASVLASLIDLDSFLAVTTNINNQVLSKLGWLFSITALSMVVACLIAYLSPLGRTRIGGENATRLLSPWRWFSITLCTTLAVGIMFWSTAEPLYHLHSPPTSLDIAANSPEAARFALSTMFLHWSFTPYAIYTVPALIFALMHYNLGKPFSLGTLFVPLLGDRLIGRKGRVLDALALFALVCGMASSLGTGAMTLAGGIDRFLGTGSGPLMLGIVTLAIVLCFTASAASGLQKGIARLSAINAKAFFAFLIFVFAFGPTLTILGYGTEAAGEYFTNFMSKNLFTGAFDNDPWPQSWTIFYWANWMAWAPISALFLGKISRGYTVRQFMLINMVAPSLFSIIYVAVFSSTTIKLDMESGGALYGILSDSGAGSVIYALFDELPMSSLVGGIFLVIAFLSFVTAADSNTDAISQLCSSDSQEALAGNESEDRSKGRLMMKIIWGSTIGAVAWIMTSFVGIDGIKMLSNLGGVPALFIVIGATASLIRLVSIGTAKIGLEHTPSRSYSAEAHQRWQSSQSS</sequence>
<gene>
    <name evidence="9" type="ORF">V6243_05940</name>
</gene>
<feature type="transmembrane region" description="Helical" evidence="8">
    <location>
        <begin position="147"/>
        <end position="164"/>
    </location>
</feature>
<feature type="transmembrane region" description="Helical" evidence="8">
    <location>
        <begin position="457"/>
        <end position="476"/>
    </location>
</feature>
<comment type="similarity">
    <text evidence="2">Belongs to the BCCT transporter (TC 2.A.15) family.</text>
</comment>
<evidence type="ECO:0000256" key="4">
    <source>
        <dbReference type="ARBA" id="ARBA00022475"/>
    </source>
</evidence>
<evidence type="ECO:0000256" key="5">
    <source>
        <dbReference type="ARBA" id="ARBA00022692"/>
    </source>
</evidence>
<feature type="transmembrane region" description="Helical" evidence="8">
    <location>
        <begin position="345"/>
        <end position="365"/>
    </location>
</feature>
<dbReference type="PANTHER" id="PTHR30047:SF7">
    <property type="entry name" value="HIGH-AFFINITY CHOLINE TRANSPORT PROTEIN"/>
    <property type="match status" value="1"/>
</dbReference>
<feature type="transmembrane region" description="Helical" evidence="8">
    <location>
        <begin position="192"/>
        <end position="217"/>
    </location>
</feature>
<accession>A0ABU9GD23</accession>